<evidence type="ECO:0000313" key="3">
    <source>
        <dbReference type="Proteomes" id="UP000887116"/>
    </source>
</evidence>
<name>A0A8X6G8F8_TRICU</name>
<gene>
    <name evidence="2" type="ORF">TNCT_328901</name>
</gene>
<dbReference type="InterPro" id="IPR052728">
    <property type="entry name" value="O2_lipid_transport_reg"/>
</dbReference>
<keyword evidence="1" id="KW-0812">Transmembrane</keyword>
<reference evidence="2" key="1">
    <citation type="submission" date="2020-07" db="EMBL/GenBank/DDBJ databases">
        <title>Multicomponent nature underlies the extraordinary mechanical properties of spider dragline silk.</title>
        <authorList>
            <person name="Kono N."/>
            <person name="Nakamura H."/>
            <person name="Mori M."/>
            <person name="Yoshida Y."/>
            <person name="Ohtoshi R."/>
            <person name="Malay A.D."/>
            <person name="Moran D.A.P."/>
            <person name="Tomita M."/>
            <person name="Numata K."/>
            <person name="Arakawa K."/>
        </authorList>
    </citation>
    <scope>NUCLEOTIDE SEQUENCE</scope>
</reference>
<proteinExistence type="predicted"/>
<keyword evidence="3" id="KW-1185">Reference proteome</keyword>
<dbReference type="PANTHER" id="PTHR11161:SF0">
    <property type="entry name" value="O-ACYLTRANSFERASE LIKE PROTEIN"/>
    <property type="match status" value="1"/>
</dbReference>
<feature type="transmembrane region" description="Helical" evidence="1">
    <location>
        <begin position="123"/>
        <end position="144"/>
    </location>
</feature>
<keyword evidence="1" id="KW-0472">Membrane</keyword>
<protein>
    <submittedName>
        <fullName evidence="2">Uncharacterized protein</fullName>
    </submittedName>
</protein>
<comment type="caution">
    <text evidence="2">The sequence shown here is derived from an EMBL/GenBank/DDBJ whole genome shotgun (WGS) entry which is preliminary data.</text>
</comment>
<dbReference type="Proteomes" id="UP000887116">
    <property type="component" value="Unassembled WGS sequence"/>
</dbReference>
<keyword evidence="1" id="KW-1133">Transmembrane helix</keyword>
<accession>A0A8X6G8F8</accession>
<dbReference type="PANTHER" id="PTHR11161">
    <property type="entry name" value="O-ACYLTRANSFERASE"/>
    <property type="match status" value="1"/>
</dbReference>
<evidence type="ECO:0000313" key="2">
    <source>
        <dbReference type="EMBL" id="GFQ98187.1"/>
    </source>
</evidence>
<dbReference type="EMBL" id="BMAO01014944">
    <property type="protein sequence ID" value="GFQ98187.1"/>
    <property type="molecule type" value="Genomic_DNA"/>
</dbReference>
<evidence type="ECO:0000256" key="1">
    <source>
        <dbReference type="SAM" id="Phobius"/>
    </source>
</evidence>
<feature type="non-terminal residue" evidence="2">
    <location>
        <position position="1"/>
    </location>
</feature>
<organism evidence="2 3">
    <name type="scientific">Trichonephila clavata</name>
    <name type="common">Joro spider</name>
    <name type="synonym">Nephila clavata</name>
    <dbReference type="NCBI Taxonomy" id="2740835"/>
    <lineage>
        <taxon>Eukaryota</taxon>
        <taxon>Metazoa</taxon>
        <taxon>Ecdysozoa</taxon>
        <taxon>Arthropoda</taxon>
        <taxon>Chelicerata</taxon>
        <taxon>Arachnida</taxon>
        <taxon>Araneae</taxon>
        <taxon>Araneomorphae</taxon>
        <taxon>Entelegynae</taxon>
        <taxon>Araneoidea</taxon>
        <taxon>Nephilidae</taxon>
        <taxon>Trichonephila</taxon>
    </lineage>
</organism>
<sequence length="275" mass="31144">MSTCPDLRKITKTIVCDVTEIAFGYKMDYCSRFPCPWQVTYPMISAQMKCGCLNFLANDSSPQDIQYEVSGVALGSHHLQIQSVENSHVISSIVPVRGACSGYNSSLSLHPQDPRKFTTEATFVTFVILLFILFAAIGTVVTFFENFHKSHRRPNSSSEVCGNGAFSKNRAPTYKETENMENYPQKERLTIYKDYLTCFCVATNGRRILRTETTDGDFGCLHGLRFINNIWVIALHVCSRSAVPFIDLKEMGSWINHWSAIFFVNMYPVDAYFVI</sequence>
<dbReference type="OrthoDB" id="207378at2759"/>
<dbReference type="AlphaFoldDB" id="A0A8X6G8F8"/>